<dbReference type="EMBL" id="GBXM01057684">
    <property type="protein sequence ID" value="JAH50893.1"/>
    <property type="molecule type" value="Transcribed_RNA"/>
</dbReference>
<name>A0A0E9TDT5_ANGAN</name>
<organism evidence="1">
    <name type="scientific">Anguilla anguilla</name>
    <name type="common">European freshwater eel</name>
    <name type="synonym">Muraena anguilla</name>
    <dbReference type="NCBI Taxonomy" id="7936"/>
    <lineage>
        <taxon>Eukaryota</taxon>
        <taxon>Metazoa</taxon>
        <taxon>Chordata</taxon>
        <taxon>Craniata</taxon>
        <taxon>Vertebrata</taxon>
        <taxon>Euteleostomi</taxon>
        <taxon>Actinopterygii</taxon>
        <taxon>Neopterygii</taxon>
        <taxon>Teleostei</taxon>
        <taxon>Anguilliformes</taxon>
        <taxon>Anguillidae</taxon>
        <taxon>Anguilla</taxon>
    </lineage>
</organism>
<reference evidence="1" key="1">
    <citation type="submission" date="2014-11" db="EMBL/GenBank/DDBJ databases">
        <authorList>
            <person name="Amaro Gonzalez C."/>
        </authorList>
    </citation>
    <scope>NUCLEOTIDE SEQUENCE</scope>
</reference>
<accession>A0A0E9TDT5</accession>
<proteinExistence type="predicted"/>
<reference evidence="1" key="2">
    <citation type="journal article" date="2015" name="Fish Shellfish Immunol.">
        <title>Early steps in the European eel (Anguilla anguilla)-Vibrio vulnificus interaction in the gills: Role of the RtxA13 toxin.</title>
        <authorList>
            <person name="Callol A."/>
            <person name="Pajuelo D."/>
            <person name="Ebbesson L."/>
            <person name="Teles M."/>
            <person name="MacKenzie S."/>
            <person name="Amaro C."/>
        </authorList>
    </citation>
    <scope>NUCLEOTIDE SEQUENCE</scope>
</reference>
<evidence type="ECO:0000313" key="1">
    <source>
        <dbReference type="EMBL" id="JAH50893.1"/>
    </source>
</evidence>
<protein>
    <submittedName>
        <fullName evidence="1">Uncharacterized protein</fullName>
    </submittedName>
</protein>
<sequence>MLQPSQTDSNSLSDFLICLMTGTIILF</sequence>
<dbReference type="AlphaFoldDB" id="A0A0E9TDT5"/>